<gene>
    <name evidence="4" type="primary">AVEN_189446_1</name>
    <name evidence="4" type="ORF">TNCV_5044361</name>
</gene>
<dbReference type="PANTHER" id="PTHR46888">
    <property type="entry name" value="ZINC KNUCKLE DOMAINCONTAINING PROTEIN-RELATED"/>
    <property type="match status" value="1"/>
</dbReference>
<evidence type="ECO:0000313" key="4">
    <source>
        <dbReference type="EMBL" id="GFY35061.1"/>
    </source>
</evidence>
<keyword evidence="1" id="KW-0677">Repeat</keyword>
<evidence type="ECO:0000256" key="3">
    <source>
        <dbReference type="SAM" id="Coils"/>
    </source>
</evidence>
<protein>
    <recommendedName>
        <fullName evidence="6">CCHC-type domain-containing protein</fullName>
    </recommendedName>
</protein>
<dbReference type="PANTHER" id="PTHR46888:SF1">
    <property type="entry name" value="RIBONUCLEASE H"/>
    <property type="match status" value="1"/>
</dbReference>
<accession>A0A8X6WJ42</accession>
<keyword evidence="3" id="KW-0175">Coiled coil</keyword>
<dbReference type="EMBL" id="BMAU01021430">
    <property type="protein sequence ID" value="GFY35061.1"/>
    <property type="molecule type" value="Genomic_DNA"/>
</dbReference>
<feature type="repeat" description="RPEL" evidence="2">
    <location>
        <begin position="565"/>
        <end position="590"/>
    </location>
</feature>
<dbReference type="AlphaFoldDB" id="A0A8X6WJ42"/>
<keyword evidence="5" id="KW-1185">Reference proteome</keyword>
<organism evidence="4 5">
    <name type="scientific">Trichonephila clavipes</name>
    <name type="common">Golden silk orbweaver</name>
    <name type="synonym">Nephila clavipes</name>
    <dbReference type="NCBI Taxonomy" id="2585209"/>
    <lineage>
        <taxon>Eukaryota</taxon>
        <taxon>Metazoa</taxon>
        <taxon>Ecdysozoa</taxon>
        <taxon>Arthropoda</taxon>
        <taxon>Chelicerata</taxon>
        <taxon>Arachnida</taxon>
        <taxon>Araneae</taxon>
        <taxon>Araneomorphae</taxon>
        <taxon>Entelegynae</taxon>
        <taxon>Araneoidea</taxon>
        <taxon>Nephilidae</taxon>
        <taxon>Trichonephila</taxon>
    </lineage>
</organism>
<dbReference type="PROSITE" id="PS51073">
    <property type="entry name" value="RPEL"/>
    <property type="match status" value="1"/>
</dbReference>
<dbReference type="Proteomes" id="UP000887159">
    <property type="component" value="Unassembled WGS sequence"/>
</dbReference>
<proteinExistence type="predicted"/>
<name>A0A8X6WJ42_TRICX</name>
<evidence type="ECO:0008006" key="6">
    <source>
        <dbReference type="Google" id="ProtNLM"/>
    </source>
</evidence>
<dbReference type="InterPro" id="IPR004018">
    <property type="entry name" value="RPEL_repeat"/>
</dbReference>
<evidence type="ECO:0000256" key="2">
    <source>
        <dbReference type="PROSITE-ProRule" id="PRU00401"/>
    </source>
</evidence>
<evidence type="ECO:0000313" key="5">
    <source>
        <dbReference type="Proteomes" id="UP000887159"/>
    </source>
</evidence>
<feature type="coiled-coil region" evidence="3">
    <location>
        <begin position="65"/>
        <end position="99"/>
    </location>
</feature>
<comment type="caution">
    <text evidence="4">The sequence shown here is derived from an EMBL/GenBank/DDBJ whole genome shotgun (WGS) entry which is preliminary data.</text>
</comment>
<reference evidence="4" key="1">
    <citation type="submission" date="2020-08" db="EMBL/GenBank/DDBJ databases">
        <title>Multicomponent nature underlies the extraordinary mechanical properties of spider dragline silk.</title>
        <authorList>
            <person name="Kono N."/>
            <person name="Nakamura H."/>
            <person name="Mori M."/>
            <person name="Yoshida Y."/>
            <person name="Ohtoshi R."/>
            <person name="Malay A.D."/>
            <person name="Moran D.A.P."/>
            <person name="Tomita M."/>
            <person name="Numata K."/>
            <person name="Arakawa K."/>
        </authorList>
    </citation>
    <scope>NUCLEOTIDE SEQUENCE</scope>
</reference>
<evidence type="ECO:0000256" key="1">
    <source>
        <dbReference type="ARBA" id="ARBA00022737"/>
    </source>
</evidence>
<sequence>MYKNALKEDLIRVVEELDGTVESTDTIVKLKTKIENSSTFESDPDFVKTLIQNCIDERVSQNEREVTSEQKIELAKLQLAKLEKEIELQLAKNKALSLNPAAKVEEKQFETNIENMIKKEELNDYEKLKSIVLREFQLTPRECLNSFKNAVKSSGETYIQFAARLTANFQYYCSLRKVNSFESLCDLIISDKLFETLNKETATHIGIREAEDWFRPIDLAKECDIYISSRSGSHKEIPITYGYTQDPFKNRSQNFKPKVKENYPQYHERENKNCYICGDSSNYARDCKKRFKSKESNSHIRNKINVNTLKVKSEKQNSGEIANLQYVNIFVENQPVTALIDSGCQIPVLNSSLIRVQTPSEEIITLSSCFGEQRMVEVKPINISLNQHSPSLSVGTAISPTLTEEFIIHPSVYSEIEKLGHAKSDVLLSENESSLGAHAYAYSSAISFPNVSVSNVIEKSSYDLSHVKNFNTRNDSSSLIKDYKCNKIKITKLKLSIVREKCSDIVLCKKANGAMKTSSVEFISRSPNPLPMKSEHRRFVLLRKIFEPWQWKRRKKRNRFEQTSRTLQRKISMRSTKDQLVKKDVLMPVKQCFPVEPSGCRRGAFT</sequence>